<gene>
    <name evidence="1" type="ORF">ACA1_362840</name>
</gene>
<name>L8GFM0_ACACF</name>
<organism evidence="1 2">
    <name type="scientific">Acanthamoeba castellanii (strain ATCC 30010 / Neff)</name>
    <dbReference type="NCBI Taxonomy" id="1257118"/>
    <lineage>
        <taxon>Eukaryota</taxon>
        <taxon>Amoebozoa</taxon>
        <taxon>Discosea</taxon>
        <taxon>Longamoebia</taxon>
        <taxon>Centramoebida</taxon>
        <taxon>Acanthamoebidae</taxon>
        <taxon>Acanthamoeba</taxon>
    </lineage>
</organism>
<dbReference type="GeneID" id="14912304"/>
<reference evidence="1 2" key="1">
    <citation type="journal article" date="2013" name="Genome Biol.">
        <title>Genome of Acanthamoeba castellanii highlights extensive lateral gene transfer and early evolution of tyrosine kinase signaling.</title>
        <authorList>
            <person name="Clarke M."/>
            <person name="Lohan A.J."/>
            <person name="Liu B."/>
            <person name="Lagkouvardos I."/>
            <person name="Roy S."/>
            <person name="Zafar N."/>
            <person name="Bertelli C."/>
            <person name="Schilde C."/>
            <person name="Kianianmomeni A."/>
            <person name="Burglin T.R."/>
            <person name="Frech C."/>
            <person name="Turcotte B."/>
            <person name="Kopec K.O."/>
            <person name="Synnott J.M."/>
            <person name="Choo C."/>
            <person name="Paponov I."/>
            <person name="Finkler A."/>
            <person name="Soon Heng Tan C."/>
            <person name="Hutchins A.P."/>
            <person name="Weinmeier T."/>
            <person name="Rattei T."/>
            <person name="Chu J.S."/>
            <person name="Gimenez G."/>
            <person name="Irimia M."/>
            <person name="Rigden D.J."/>
            <person name="Fitzpatrick D.A."/>
            <person name="Lorenzo-Morales J."/>
            <person name="Bateman A."/>
            <person name="Chiu C.H."/>
            <person name="Tang P."/>
            <person name="Hegemann P."/>
            <person name="Fromm H."/>
            <person name="Raoult D."/>
            <person name="Greub G."/>
            <person name="Miranda-Saavedra D."/>
            <person name="Chen N."/>
            <person name="Nash P."/>
            <person name="Ginger M.L."/>
            <person name="Horn M."/>
            <person name="Schaap P."/>
            <person name="Caler L."/>
            <person name="Loftus B."/>
        </authorList>
    </citation>
    <scope>NUCLEOTIDE SEQUENCE [LARGE SCALE GENOMIC DNA]</scope>
    <source>
        <strain evidence="1 2">Neff</strain>
    </source>
</reference>
<protein>
    <submittedName>
        <fullName evidence="1">Uncharacterized protein</fullName>
    </submittedName>
</protein>
<dbReference type="RefSeq" id="XP_004333810.1">
    <property type="nucleotide sequence ID" value="XM_004333762.1"/>
</dbReference>
<dbReference type="VEuPathDB" id="AmoebaDB:ACA1_362840"/>
<dbReference type="EMBL" id="KB008147">
    <property type="protein sequence ID" value="ELR11797.1"/>
    <property type="molecule type" value="Genomic_DNA"/>
</dbReference>
<keyword evidence="2" id="KW-1185">Reference proteome</keyword>
<dbReference type="AlphaFoldDB" id="L8GFM0"/>
<dbReference type="KEGG" id="acan:ACA1_362840"/>
<dbReference type="Proteomes" id="UP000011083">
    <property type="component" value="Unassembled WGS sequence"/>
</dbReference>
<accession>L8GFM0</accession>
<proteinExistence type="predicted"/>
<evidence type="ECO:0000313" key="1">
    <source>
        <dbReference type="EMBL" id="ELR11797.1"/>
    </source>
</evidence>
<evidence type="ECO:0000313" key="2">
    <source>
        <dbReference type="Proteomes" id="UP000011083"/>
    </source>
</evidence>
<sequence length="203" mass="23094">MEYRWAKLPFFMSKWITMSVAQFEGTMGNMEASAQQTWAITMALTCHLPGIKDDAMCKSGNIKGNAAKELASNPEVSEFWSDIKDMDQLVNLINAGLFMHLTAESPPGYMVLAPDPSVYRHLKQQHYLSRQDGDTREHLIQFLQHFFIMADLTFIDLSKTEPIMDASGRAIRFKINSWDLARHKVTGWVPVSVFGNRSTFEVL</sequence>